<dbReference type="SUPFAM" id="SSF53850">
    <property type="entry name" value="Periplasmic binding protein-like II"/>
    <property type="match status" value="1"/>
</dbReference>
<keyword evidence="4" id="KW-0804">Transcription</keyword>
<dbReference type="Pfam" id="PF03466">
    <property type="entry name" value="LysR_substrate"/>
    <property type="match status" value="1"/>
</dbReference>
<dbReference type="GO" id="GO:0003700">
    <property type="term" value="F:DNA-binding transcription factor activity"/>
    <property type="evidence" value="ECO:0007669"/>
    <property type="project" value="InterPro"/>
</dbReference>
<dbReference type="InterPro" id="IPR036388">
    <property type="entry name" value="WH-like_DNA-bd_sf"/>
</dbReference>
<dbReference type="PROSITE" id="PS50931">
    <property type="entry name" value="HTH_LYSR"/>
    <property type="match status" value="1"/>
</dbReference>
<evidence type="ECO:0000256" key="2">
    <source>
        <dbReference type="ARBA" id="ARBA00023015"/>
    </source>
</evidence>
<evidence type="ECO:0000259" key="5">
    <source>
        <dbReference type="PROSITE" id="PS50931"/>
    </source>
</evidence>
<dbReference type="Gene3D" id="3.40.190.290">
    <property type="match status" value="1"/>
</dbReference>
<dbReference type="Proteomes" id="UP001276300">
    <property type="component" value="Unassembled WGS sequence"/>
</dbReference>
<dbReference type="PANTHER" id="PTHR30126:SF91">
    <property type="entry name" value="LYSR FAMILY TRANSCRIPTIONAL REGULATOR"/>
    <property type="match status" value="1"/>
</dbReference>
<dbReference type="EMBL" id="JAUEQX010000009">
    <property type="protein sequence ID" value="MDW3777662.1"/>
    <property type="molecule type" value="Genomic_DNA"/>
</dbReference>
<dbReference type="GO" id="GO:0000976">
    <property type="term" value="F:transcription cis-regulatory region binding"/>
    <property type="evidence" value="ECO:0007669"/>
    <property type="project" value="TreeGrafter"/>
</dbReference>
<dbReference type="SUPFAM" id="SSF46785">
    <property type="entry name" value="Winged helix' DNA-binding domain"/>
    <property type="match status" value="1"/>
</dbReference>
<evidence type="ECO:0000256" key="4">
    <source>
        <dbReference type="ARBA" id="ARBA00023163"/>
    </source>
</evidence>
<dbReference type="InterPro" id="IPR000847">
    <property type="entry name" value="LysR_HTH_N"/>
</dbReference>
<dbReference type="PANTHER" id="PTHR30126">
    <property type="entry name" value="HTH-TYPE TRANSCRIPTIONAL REGULATOR"/>
    <property type="match status" value="1"/>
</dbReference>
<proteinExistence type="inferred from homology"/>
<keyword evidence="3" id="KW-0238">DNA-binding</keyword>
<dbReference type="CDD" id="cd05466">
    <property type="entry name" value="PBP2_LTTR_substrate"/>
    <property type="match status" value="1"/>
</dbReference>
<evidence type="ECO:0000313" key="6">
    <source>
        <dbReference type="EMBL" id="MDW3777662.1"/>
    </source>
</evidence>
<keyword evidence="2" id="KW-0805">Transcription regulation</keyword>
<dbReference type="InterPro" id="IPR036390">
    <property type="entry name" value="WH_DNA-bd_sf"/>
</dbReference>
<accession>A0AAW9C734</accession>
<evidence type="ECO:0000313" key="7">
    <source>
        <dbReference type="Proteomes" id="UP001276300"/>
    </source>
</evidence>
<dbReference type="AlphaFoldDB" id="A0AAW9C734"/>
<protein>
    <submittedName>
        <fullName evidence="6">LysR family transcriptional regulator</fullName>
    </submittedName>
</protein>
<sequence length="317" mass="35280">MGGKPPKQRPKETGVASLSYSFSQLEAFTTVAECGSLVKAAGKLDKDRTTLRDLIDLLEDGLGYALFVRQGRALQLTPQGEQLHRQAHLLMRQARAFEQFARQVPATEVQELSIAYDPFTPRRFLQALIAQMANRHIRLSLRCTSREEGERALASGHADLGFFQANNHSVGNEMEWRALGTIDMDFFAADSLFADVVRPCSLLDLSLTPQVVMHSASDIPMARRLQISGNVIMANELEMLRSLIEAGCGWGFLPTHFQASRWENVSVIPTVVGNEGISQTMVTLWRPGSEKRVLIDDTLLRLSSLWRDANSPSGEQR</sequence>
<dbReference type="Pfam" id="PF00126">
    <property type="entry name" value="HTH_1"/>
    <property type="match status" value="1"/>
</dbReference>
<dbReference type="RefSeq" id="WP_318242610.1">
    <property type="nucleotide sequence ID" value="NZ_JAUEQX010000009.1"/>
</dbReference>
<feature type="domain" description="HTH lysR-type" evidence="5">
    <location>
        <begin position="20"/>
        <end position="77"/>
    </location>
</feature>
<dbReference type="InterPro" id="IPR005119">
    <property type="entry name" value="LysR_subst-bd"/>
</dbReference>
<comment type="caution">
    <text evidence="6">The sequence shown here is derived from an EMBL/GenBank/DDBJ whole genome shotgun (WGS) entry which is preliminary data.</text>
</comment>
<organism evidence="6 7">
    <name type="scientific">Kluyvera cryocrescens</name>
    <name type="common">Kluyvera citrophila</name>
    <dbReference type="NCBI Taxonomy" id="580"/>
    <lineage>
        <taxon>Bacteria</taxon>
        <taxon>Pseudomonadati</taxon>
        <taxon>Pseudomonadota</taxon>
        <taxon>Gammaproteobacteria</taxon>
        <taxon>Enterobacterales</taxon>
        <taxon>Enterobacteriaceae</taxon>
        <taxon>Kluyvera</taxon>
    </lineage>
</organism>
<dbReference type="Gene3D" id="1.10.10.10">
    <property type="entry name" value="Winged helix-like DNA-binding domain superfamily/Winged helix DNA-binding domain"/>
    <property type="match status" value="1"/>
</dbReference>
<gene>
    <name evidence="6" type="ORF">QWU01_12675</name>
</gene>
<evidence type="ECO:0000256" key="1">
    <source>
        <dbReference type="ARBA" id="ARBA00009437"/>
    </source>
</evidence>
<name>A0AAW9C734_KLUCR</name>
<reference evidence="6" key="1">
    <citation type="journal article" date="2023" name="J Glob Antimicrob Resist">
        <title>Emergence of NDM-1 and KPC-3 carbapenemases in Kluyvera cryocrescens: Investigating genetic heterogeneity and acquisition routes of blaNDM-1 in Enterobacterales species in Portugal.</title>
        <authorList>
            <person name="Loiodice M."/>
            <person name="Ribeiro M."/>
            <person name="Peixe L."/>
            <person name="Novais A."/>
        </authorList>
    </citation>
    <scope>NUCLEOTIDE SEQUENCE</scope>
    <source>
        <strain evidence="6">K629</strain>
    </source>
</reference>
<comment type="similarity">
    <text evidence="1">Belongs to the LysR transcriptional regulatory family.</text>
</comment>
<evidence type="ECO:0000256" key="3">
    <source>
        <dbReference type="ARBA" id="ARBA00023125"/>
    </source>
</evidence>